<organism evidence="2 3">
    <name type="scientific">Cytobacillus oceanisediminis</name>
    <dbReference type="NCBI Taxonomy" id="665099"/>
    <lineage>
        <taxon>Bacteria</taxon>
        <taxon>Bacillati</taxon>
        <taxon>Bacillota</taxon>
        <taxon>Bacilli</taxon>
        <taxon>Bacillales</taxon>
        <taxon>Bacillaceae</taxon>
        <taxon>Cytobacillus</taxon>
    </lineage>
</organism>
<accession>A0A562J4K6</accession>
<evidence type="ECO:0000256" key="1">
    <source>
        <dbReference type="SAM" id="Phobius"/>
    </source>
</evidence>
<keyword evidence="1" id="KW-0472">Membrane</keyword>
<dbReference type="EMBL" id="VLKI01000037">
    <property type="protein sequence ID" value="TWH77845.1"/>
    <property type="molecule type" value="Genomic_DNA"/>
</dbReference>
<evidence type="ECO:0000313" key="2">
    <source>
        <dbReference type="EMBL" id="TWH77845.1"/>
    </source>
</evidence>
<protein>
    <submittedName>
        <fullName evidence="2">Uncharacterized protein</fullName>
    </submittedName>
</protein>
<feature type="transmembrane region" description="Helical" evidence="1">
    <location>
        <begin position="7"/>
        <end position="32"/>
    </location>
</feature>
<keyword evidence="1" id="KW-1133">Transmembrane helix</keyword>
<gene>
    <name evidence="2" type="ORF">IQ19_05549</name>
</gene>
<dbReference type="AlphaFoldDB" id="A0A562J4K6"/>
<evidence type="ECO:0000313" key="3">
    <source>
        <dbReference type="Proteomes" id="UP000318667"/>
    </source>
</evidence>
<keyword evidence="1" id="KW-0812">Transmembrane</keyword>
<comment type="caution">
    <text evidence="2">The sequence shown here is derived from an EMBL/GenBank/DDBJ whole genome shotgun (WGS) entry which is preliminary data.</text>
</comment>
<keyword evidence="3" id="KW-1185">Reference proteome</keyword>
<reference evidence="2 3" key="1">
    <citation type="journal article" date="2015" name="Stand. Genomic Sci.">
        <title>Genomic Encyclopedia of Bacterial and Archaeal Type Strains, Phase III: the genomes of soil and plant-associated and newly described type strains.</title>
        <authorList>
            <person name="Whitman W.B."/>
            <person name="Woyke T."/>
            <person name="Klenk H.P."/>
            <person name="Zhou Y."/>
            <person name="Lilburn T.G."/>
            <person name="Beck B.J."/>
            <person name="De Vos P."/>
            <person name="Vandamme P."/>
            <person name="Eisen J.A."/>
            <person name="Garrity G."/>
            <person name="Hugenholtz P."/>
            <person name="Kyrpides N.C."/>
        </authorList>
    </citation>
    <scope>NUCLEOTIDE SEQUENCE [LARGE SCALE GENOMIC DNA]</scope>
    <source>
        <strain evidence="2 3">CGMCC 1.10115</strain>
    </source>
</reference>
<proteinExistence type="predicted"/>
<feature type="transmembrane region" description="Helical" evidence="1">
    <location>
        <begin position="44"/>
        <end position="63"/>
    </location>
</feature>
<name>A0A562J4K6_9BACI</name>
<dbReference type="Proteomes" id="UP000318667">
    <property type="component" value="Unassembled WGS sequence"/>
</dbReference>
<sequence>MIKQDGLIVIFSWMFTGMLLAKISLFLIIANIHRVLWIEYHSSLTIMTITLLFGICGYFYIYLRKRK</sequence>